<dbReference type="PANTHER" id="PTHR34406">
    <property type="entry name" value="PROTEIN YCEI"/>
    <property type="match status" value="1"/>
</dbReference>
<dbReference type="InterPro" id="IPR036761">
    <property type="entry name" value="TTHA0802/YceI-like_sf"/>
</dbReference>
<protein>
    <submittedName>
        <fullName evidence="2">YceI family protein</fullName>
    </submittedName>
</protein>
<evidence type="ECO:0000313" key="2">
    <source>
        <dbReference type="EMBL" id="RJG20527.1"/>
    </source>
</evidence>
<evidence type="ECO:0000313" key="3">
    <source>
        <dbReference type="Proteomes" id="UP000284006"/>
    </source>
</evidence>
<reference evidence="2 3" key="1">
    <citation type="submission" date="2018-09" db="EMBL/GenBank/DDBJ databases">
        <authorList>
            <person name="Zhu H."/>
        </authorList>
    </citation>
    <scope>NUCLEOTIDE SEQUENCE [LARGE SCALE GENOMIC DNA]</scope>
    <source>
        <strain evidence="2 3">K1S02-61</strain>
    </source>
</reference>
<dbReference type="Pfam" id="PF04264">
    <property type="entry name" value="YceI"/>
    <property type="match status" value="1"/>
</dbReference>
<organism evidence="2 3">
    <name type="scientific">Massilia cavernae</name>
    <dbReference type="NCBI Taxonomy" id="2320864"/>
    <lineage>
        <taxon>Bacteria</taxon>
        <taxon>Pseudomonadati</taxon>
        <taxon>Pseudomonadota</taxon>
        <taxon>Betaproteobacteria</taxon>
        <taxon>Burkholderiales</taxon>
        <taxon>Oxalobacteraceae</taxon>
        <taxon>Telluria group</taxon>
        <taxon>Massilia</taxon>
    </lineage>
</organism>
<accession>A0A418Y4H1</accession>
<gene>
    <name evidence="2" type="ORF">D3872_08290</name>
</gene>
<proteinExistence type="predicted"/>
<dbReference type="EMBL" id="QYUP01000082">
    <property type="protein sequence ID" value="RJG20527.1"/>
    <property type="molecule type" value="Genomic_DNA"/>
</dbReference>
<dbReference type="AlphaFoldDB" id="A0A418Y4H1"/>
<dbReference type="Gene3D" id="2.40.128.110">
    <property type="entry name" value="Lipid/polyisoprenoid-binding, YceI-like"/>
    <property type="match status" value="1"/>
</dbReference>
<dbReference type="InterPro" id="IPR007372">
    <property type="entry name" value="Lipid/polyisoprenoid-bd_YceI"/>
</dbReference>
<comment type="caution">
    <text evidence="2">The sequence shown here is derived from an EMBL/GenBank/DDBJ whole genome shotgun (WGS) entry which is preliminary data.</text>
</comment>
<dbReference type="Proteomes" id="UP000284006">
    <property type="component" value="Unassembled WGS sequence"/>
</dbReference>
<dbReference type="PANTHER" id="PTHR34406:SF2">
    <property type="entry name" value="PERIPLASMIC PROTEIN"/>
    <property type="match status" value="1"/>
</dbReference>
<dbReference type="RefSeq" id="WP_119810330.1">
    <property type="nucleotide sequence ID" value="NZ_QYUP01000082.1"/>
</dbReference>
<evidence type="ECO:0000259" key="1">
    <source>
        <dbReference type="SMART" id="SM00867"/>
    </source>
</evidence>
<dbReference type="OrthoDB" id="9811006at2"/>
<name>A0A418Y4H1_9BURK</name>
<keyword evidence="3" id="KW-1185">Reference proteome</keyword>
<dbReference type="SUPFAM" id="SSF101874">
    <property type="entry name" value="YceI-like"/>
    <property type="match status" value="1"/>
</dbReference>
<sequence>MYRSGCAMPRHPAPSPVRRLGTAAIAVVLLLPLPAAPSPGLATYFIDGSQTSPRVEYHSFGFPSQARFSRTRGTITVDRGTRTGTVDVEIEATSGSTGYTLLDSFMGAAEVFDTAQFPLITYSSPSLGFSGDTPAWVDGSLTIKGITRPVRLDIEQFACAQHPGLDKEVCTATAVAKIKRSDFNAGKYAPLVSDEVTLVIPIAAVRR</sequence>
<dbReference type="SMART" id="SM00867">
    <property type="entry name" value="YceI"/>
    <property type="match status" value="1"/>
</dbReference>
<feature type="domain" description="Lipid/polyisoprenoid-binding YceI-like" evidence="1">
    <location>
        <begin position="43"/>
        <end position="205"/>
    </location>
</feature>